<dbReference type="STRING" id="292459.STH3300"/>
<dbReference type="PANTHER" id="PTHR43065:SF42">
    <property type="entry name" value="TWO-COMPONENT SENSOR PPRA"/>
    <property type="match status" value="1"/>
</dbReference>
<accession>Q67J69</accession>
<feature type="domain" description="PAS" evidence="7">
    <location>
        <begin position="17"/>
        <end position="61"/>
    </location>
</feature>
<dbReference type="HOGENOM" id="CLU_000445_114_39_9"/>
<proteinExistence type="predicted"/>
<dbReference type="eggNOG" id="COG2202">
    <property type="taxonomic scope" value="Bacteria"/>
</dbReference>
<reference evidence="9 10" key="1">
    <citation type="journal article" date="2004" name="Nucleic Acids Res.">
        <title>Genome sequence of Symbiobacterium thermophilum, an uncultivable bacterium that depends on microbial commensalism.</title>
        <authorList>
            <person name="Ueda K."/>
            <person name="Yamashita A."/>
            <person name="Ishikawa J."/>
            <person name="Shimada M."/>
            <person name="Watsuji T."/>
            <person name="Morimura K."/>
            <person name="Ikeda H."/>
            <person name="Hattori M."/>
            <person name="Beppu T."/>
        </authorList>
    </citation>
    <scope>NUCLEOTIDE SEQUENCE [LARGE SCALE GENOMIC DNA]</scope>
    <source>
        <strain evidence="10">T / IAM 14863</strain>
    </source>
</reference>
<dbReference type="InterPro" id="IPR003594">
    <property type="entry name" value="HATPase_dom"/>
</dbReference>
<dbReference type="GO" id="GO:0000155">
    <property type="term" value="F:phosphorelay sensor kinase activity"/>
    <property type="evidence" value="ECO:0007669"/>
    <property type="project" value="InterPro"/>
</dbReference>
<dbReference type="AlphaFoldDB" id="Q67J69"/>
<dbReference type="NCBIfam" id="TIGR00229">
    <property type="entry name" value="sensory_box"/>
    <property type="match status" value="1"/>
</dbReference>
<dbReference type="InterPro" id="IPR005467">
    <property type="entry name" value="His_kinase_dom"/>
</dbReference>
<name>Q67J69_SYMTH</name>
<dbReference type="SMART" id="SM00091">
    <property type="entry name" value="PAS"/>
    <property type="match status" value="2"/>
</dbReference>
<dbReference type="SMART" id="SM00387">
    <property type="entry name" value="HATPase_c"/>
    <property type="match status" value="1"/>
</dbReference>
<dbReference type="SMART" id="SM00086">
    <property type="entry name" value="PAC"/>
    <property type="match status" value="1"/>
</dbReference>
<sequence>MKEGTTIAAQAGERVPLPSWLRGLLDPLSEPVLLVGADGRIRYGNPSAGRLLGCSPEALPGLAVGAVLPDGEALLGRRQEDPSDTDAVRRDGGRIRVAVTARPGPEGLTQLLLRPVAEAPEGRLRESDPRYRAVVEDQTDLIRRFTPDGRLTFVNPAFCRYFGRSEEELLGSDFIRLIHPEDREVVHRQLAVLSPENPTTVTEARIPRPDGGVGWVQFVNRGIFDAEGRLVECQSVGRDITAQKEAEARIAEAREAVNRAARVTTLAIIGGGIVHEINQPLNAIRVLAETGLCLLVQADPPQADEIVAILSRISRQVDRIDSIVNHLRDVLKNSRNQRYEYCDLNEVVERALLLMDNRIQAHGIRLRLEKADQLPKVFGYSVNLEEVVLNLLNNAMQALDEVDWPHKEIAVRTWADDRVYLEVADNGPGFDPAIRERVLEPFFTTKSGSSLGMGLPIVKAIVENADGRLELADAHGGGAVVRVSLPIATPP</sequence>
<evidence type="ECO:0000313" key="10">
    <source>
        <dbReference type="Proteomes" id="UP000000417"/>
    </source>
</evidence>
<dbReference type="SMART" id="SM00388">
    <property type="entry name" value="HisKA"/>
    <property type="match status" value="1"/>
</dbReference>
<dbReference type="Pfam" id="PF02518">
    <property type="entry name" value="HATPase_c"/>
    <property type="match status" value="1"/>
</dbReference>
<evidence type="ECO:0000313" key="9">
    <source>
        <dbReference type="EMBL" id="BAD42281.1"/>
    </source>
</evidence>
<dbReference type="KEGG" id="sth:STH3300"/>
<dbReference type="Pfam" id="PF08447">
    <property type="entry name" value="PAS_3"/>
    <property type="match status" value="1"/>
</dbReference>
<keyword evidence="4 9" id="KW-0418">Kinase</keyword>
<dbReference type="InterPro" id="IPR013656">
    <property type="entry name" value="PAS_4"/>
</dbReference>
<dbReference type="PRINTS" id="PR00344">
    <property type="entry name" value="BCTRLSENSOR"/>
</dbReference>
<dbReference type="RefSeq" id="WP_011197412.1">
    <property type="nucleotide sequence ID" value="NC_006177.1"/>
</dbReference>
<comment type="catalytic activity">
    <reaction evidence="1">
        <text>ATP + protein L-histidine = ADP + protein N-phospho-L-histidine.</text>
        <dbReference type="EC" id="2.7.13.3"/>
    </reaction>
</comment>
<feature type="domain" description="Histidine kinase" evidence="6">
    <location>
        <begin position="272"/>
        <end position="489"/>
    </location>
</feature>
<dbReference type="Gene3D" id="3.30.450.20">
    <property type="entry name" value="PAS domain"/>
    <property type="match status" value="2"/>
</dbReference>
<keyword evidence="3" id="KW-0597">Phosphoprotein</keyword>
<evidence type="ECO:0000259" key="7">
    <source>
        <dbReference type="PROSITE" id="PS50112"/>
    </source>
</evidence>
<dbReference type="InterPro" id="IPR036097">
    <property type="entry name" value="HisK_dim/P_sf"/>
</dbReference>
<keyword evidence="5" id="KW-0902">Two-component regulatory system</keyword>
<keyword evidence="4 9" id="KW-0808">Transferase</keyword>
<gene>
    <name evidence="9" type="ordered locus">STH3300</name>
</gene>
<dbReference type="PANTHER" id="PTHR43065">
    <property type="entry name" value="SENSOR HISTIDINE KINASE"/>
    <property type="match status" value="1"/>
</dbReference>
<dbReference type="SUPFAM" id="SSF47384">
    <property type="entry name" value="Homodimeric domain of signal transducing histidine kinase"/>
    <property type="match status" value="1"/>
</dbReference>
<organism evidence="9 10">
    <name type="scientific">Symbiobacterium thermophilum (strain DSM 24528 / JCM 14929 / IAM 14863 / T)</name>
    <dbReference type="NCBI Taxonomy" id="292459"/>
    <lineage>
        <taxon>Bacteria</taxon>
        <taxon>Bacillati</taxon>
        <taxon>Bacillota</taxon>
        <taxon>Clostridia</taxon>
        <taxon>Eubacteriales</taxon>
        <taxon>Symbiobacteriaceae</taxon>
        <taxon>Symbiobacterium</taxon>
    </lineage>
</organism>
<dbReference type="Gene3D" id="3.30.565.10">
    <property type="entry name" value="Histidine kinase-like ATPase, C-terminal domain"/>
    <property type="match status" value="1"/>
</dbReference>
<feature type="domain" description="PAC" evidence="8">
    <location>
        <begin position="200"/>
        <end position="252"/>
    </location>
</feature>
<evidence type="ECO:0000256" key="1">
    <source>
        <dbReference type="ARBA" id="ARBA00000085"/>
    </source>
</evidence>
<dbReference type="InterPro" id="IPR000014">
    <property type="entry name" value="PAS"/>
</dbReference>
<evidence type="ECO:0000256" key="2">
    <source>
        <dbReference type="ARBA" id="ARBA00012438"/>
    </source>
</evidence>
<protein>
    <recommendedName>
        <fullName evidence="2">histidine kinase</fullName>
        <ecNumber evidence="2">2.7.13.3</ecNumber>
    </recommendedName>
</protein>
<dbReference type="EMBL" id="AP006840">
    <property type="protein sequence ID" value="BAD42281.1"/>
    <property type="molecule type" value="Genomic_DNA"/>
</dbReference>
<dbReference type="Pfam" id="PF00512">
    <property type="entry name" value="HisKA"/>
    <property type="match status" value="1"/>
</dbReference>
<dbReference type="PROSITE" id="PS50113">
    <property type="entry name" value="PAC"/>
    <property type="match status" value="1"/>
</dbReference>
<evidence type="ECO:0000259" key="6">
    <source>
        <dbReference type="PROSITE" id="PS50109"/>
    </source>
</evidence>
<dbReference type="PROSITE" id="PS50112">
    <property type="entry name" value="PAS"/>
    <property type="match status" value="2"/>
</dbReference>
<dbReference type="eggNOG" id="COG3852">
    <property type="taxonomic scope" value="Bacteria"/>
</dbReference>
<dbReference type="InterPro" id="IPR001610">
    <property type="entry name" value="PAC"/>
</dbReference>
<dbReference type="Gene3D" id="1.10.287.130">
    <property type="match status" value="1"/>
</dbReference>
<evidence type="ECO:0000259" key="8">
    <source>
        <dbReference type="PROSITE" id="PS50113"/>
    </source>
</evidence>
<dbReference type="SUPFAM" id="SSF55785">
    <property type="entry name" value="PYP-like sensor domain (PAS domain)"/>
    <property type="match status" value="2"/>
</dbReference>
<dbReference type="InterPro" id="IPR003661">
    <property type="entry name" value="HisK_dim/P_dom"/>
</dbReference>
<feature type="domain" description="PAS" evidence="7">
    <location>
        <begin position="127"/>
        <end position="190"/>
    </location>
</feature>
<dbReference type="PROSITE" id="PS50109">
    <property type="entry name" value="HIS_KIN"/>
    <property type="match status" value="1"/>
</dbReference>
<dbReference type="EC" id="2.7.13.3" evidence="2"/>
<evidence type="ECO:0000256" key="5">
    <source>
        <dbReference type="ARBA" id="ARBA00023012"/>
    </source>
</evidence>
<keyword evidence="10" id="KW-1185">Reference proteome</keyword>
<dbReference type="eggNOG" id="COG4191">
    <property type="taxonomic scope" value="Bacteria"/>
</dbReference>
<evidence type="ECO:0000256" key="3">
    <source>
        <dbReference type="ARBA" id="ARBA00022553"/>
    </source>
</evidence>
<dbReference type="CDD" id="cd00130">
    <property type="entry name" value="PAS"/>
    <property type="match status" value="2"/>
</dbReference>
<dbReference type="Pfam" id="PF08448">
    <property type="entry name" value="PAS_4"/>
    <property type="match status" value="1"/>
</dbReference>
<dbReference type="InterPro" id="IPR035965">
    <property type="entry name" value="PAS-like_dom_sf"/>
</dbReference>
<dbReference type="InterPro" id="IPR036890">
    <property type="entry name" value="HATPase_C_sf"/>
</dbReference>
<dbReference type="InterPro" id="IPR000700">
    <property type="entry name" value="PAS-assoc_C"/>
</dbReference>
<dbReference type="SUPFAM" id="SSF55874">
    <property type="entry name" value="ATPase domain of HSP90 chaperone/DNA topoisomerase II/histidine kinase"/>
    <property type="match status" value="1"/>
</dbReference>
<dbReference type="InterPro" id="IPR013655">
    <property type="entry name" value="PAS_fold_3"/>
</dbReference>
<evidence type="ECO:0000256" key="4">
    <source>
        <dbReference type="ARBA" id="ARBA00022777"/>
    </source>
</evidence>
<dbReference type="InterPro" id="IPR004358">
    <property type="entry name" value="Sig_transdc_His_kin-like_C"/>
</dbReference>
<dbReference type="CDD" id="cd00082">
    <property type="entry name" value="HisKA"/>
    <property type="match status" value="1"/>
</dbReference>
<dbReference type="Proteomes" id="UP000000417">
    <property type="component" value="Chromosome"/>
</dbReference>